<evidence type="ECO:0000313" key="1">
    <source>
        <dbReference type="EMBL" id="KAH3665283.1"/>
    </source>
</evidence>
<dbReference type="AlphaFoldDB" id="A0A9P8T3V1"/>
<reference evidence="1" key="2">
    <citation type="submission" date="2021-01" db="EMBL/GenBank/DDBJ databases">
        <authorList>
            <person name="Schikora-Tamarit M.A."/>
        </authorList>
    </citation>
    <scope>NUCLEOTIDE SEQUENCE</scope>
    <source>
        <strain evidence="1">NCAIM Y.01608</strain>
    </source>
</reference>
<keyword evidence="2" id="KW-1185">Reference proteome</keyword>
<evidence type="ECO:0000313" key="2">
    <source>
        <dbReference type="Proteomes" id="UP000788993"/>
    </source>
</evidence>
<reference evidence="1" key="1">
    <citation type="journal article" date="2021" name="Open Biol.">
        <title>Shared evolutionary footprints suggest mitochondrial oxidative damage underlies multiple complex I losses in fungi.</title>
        <authorList>
            <person name="Schikora-Tamarit M.A."/>
            <person name="Marcet-Houben M."/>
            <person name="Nosek J."/>
            <person name="Gabaldon T."/>
        </authorList>
    </citation>
    <scope>NUCLEOTIDE SEQUENCE</scope>
    <source>
        <strain evidence="1">NCAIM Y.01608</strain>
    </source>
</reference>
<sequence>MWVLGFEKHGLARLQNAVVEQQTSAEETNIVGKLRVQALYQVGKSFAEKLRVRPGSFHKSGRERLELGLRTVHDAAKHFLEQLLFPSNVRRNDSGMEFGNNVIANKLSKFWDFLQQGIYLCKRLESTERLEISDRNSHFRLVVIVWVVFWVGRVQLSGQGLVWMCLDGEHLANRKHLEQERDALFGAEFFDDILAKHLFWRSTHKISQRSPVLSRNSRNRGVGAHPELSVGFFLLYEDVFWVVELGKPRDRGRGAQFSPVIVLGTSNDSEQFWSGRHNYRNL</sequence>
<dbReference type="EMBL" id="JAEUBD010001178">
    <property type="protein sequence ID" value="KAH3665283.1"/>
    <property type="molecule type" value="Genomic_DNA"/>
</dbReference>
<gene>
    <name evidence="1" type="ORF">OGATHE_004098</name>
</gene>
<dbReference type="Proteomes" id="UP000788993">
    <property type="component" value="Unassembled WGS sequence"/>
</dbReference>
<organism evidence="1 2">
    <name type="scientific">Ogataea polymorpha</name>
    <dbReference type="NCBI Taxonomy" id="460523"/>
    <lineage>
        <taxon>Eukaryota</taxon>
        <taxon>Fungi</taxon>
        <taxon>Dikarya</taxon>
        <taxon>Ascomycota</taxon>
        <taxon>Saccharomycotina</taxon>
        <taxon>Pichiomycetes</taxon>
        <taxon>Pichiales</taxon>
        <taxon>Pichiaceae</taxon>
        <taxon>Ogataea</taxon>
    </lineage>
</organism>
<name>A0A9P8T3V1_9ASCO</name>
<protein>
    <submittedName>
        <fullName evidence="1">Uncharacterized protein</fullName>
    </submittedName>
</protein>
<accession>A0A9P8T3V1</accession>
<comment type="caution">
    <text evidence="1">The sequence shown here is derived from an EMBL/GenBank/DDBJ whole genome shotgun (WGS) entry which is preliminary data.</text>
</comment>
<proteinExistence type="predicted"/>